<gene>
    <name evidence="2" type="ORF">GJ689_04440</name>
    <name evidence="3" type="ORF">RHODGE_RHODGE_02461</name>
</gene>
<name>A0A447CVM1_9BRAD</name>
<reference evidence="4" key="1">
    <citation type="submission" date="2018-10" db="EMBL/GenBank/DDBJ databases">
        <authorList>
            <person name="Peiro R."/>
            <person name="Begona"/>
            <person name="Cbmso G."/>
            <person name="Lopez M."/>
            <person name="Gonzalez S."/>
            <person name="Sacristan E."/>
            <person name="Castillo E."/>
        </authorList>
    </citation>
    <scope>NUCLEOTIDE SEQUENCE [LARGE SCALE GENOMIC DNA]</scope>
</reference>
<proteinExistence type="predicted"/>
<dbReference type="AlphaFoldDB" id="A0A447CVM1"/>
<feature type="region of interest" description="Disordered" evidence="1">
    <location>
        <begin position="44"/>
        <end position="83"/>
    </location>
</feature>
<feature type="compositionally biased region" description="Low complexity" evidence="1">
    <location>
        <begin position="44"/>
        <end position="74"/>
    </location>
</feature>
<protein>
    <submittedName>
        <fullName evidence="3">Uncharacterized protein</fullName>
    </submittedName>
</protein>
<dbReference type="Proteomes" id="UP000438991">
    <property type="component" value="Unassembled WGS sequence"/>
</dbReference>
<sequence length="83" mass="8775">MYYFKGRGFLWHDTKGPVLWWPPNWFWFAVFEFKRWRAERAAERAGPGAGDAVGAPSAGAGTSSVTASPAAPAGGETGKSGGA</sequence>
<evidence type="ECO:0000313" key="5">
    <source>
        <dbReference type="Proteomes" id="UP000438991"/>
    </source>
</evidence>
<evidence type="ECO:0000313" key="4">
    <source>
        <dbReference type="Proteomes" id="UP000289200"/>
    </source>
</evidence>
<reference evidence="3" key="2">
    <citation type="submission" date="2018-10" db="EMBL/GenBank/DDBJ databases">
        <authorList>
            <person name="Peiro R."/>
            <person name="Begona"/>
            <person name="Cbmso G."/>
            <person name="Lopez M."/>
            <person name="Gonzalez S."/>
            <person name="Sacristan E."/>
            <person name="Castillo E."/>
        </authorList>
    </citation>
    <scope>NUCLEOTIDE SEQUENCE</scope>
    <source>
        <strain evidence="3">Rhod_genome</strain>
    </source>
</reference>
<reference evidence="2 5" key="3">
    <citation type="submission" date="2019-11" db="EMBL/GenBank/DDBJ databases">
        <title>Whole-genome sequence of Rhodoplanes serenus DSM 18633, type strain.</title>
        <authorList>
            <person name="Kyndt J.A."/>
            <person name="Meyer T.E."/>
        </authorList>
    </citation>
    <scope>NUCLEOTIDE SEQUENCE [LARGE SCALE GENOMIC DNA]</scope>
    <source>
        <strain evidence="2 5">DSM 18633</strain>
    </source>
</reference>
<evidence type="ECO:0000313" key="2">
    <source>
        <dbReference type="EMBL" id="MTW15454.1"/>
    </source>
</evidence>
<comment type="caution">
    <text evidence="3">The sequence shown here is derived from an EMBL/GenBank/DDBJ whole genome shotgun (WGS) entry which is preliminary data.</text>
</comment>
<dbReference type="Proteomes" id="UP000289200">
    <property type="component" value="Unassembled WGS sequence"/>
</dbReference>
<accession>A0A447CVM1</accession>
<dbReference type="OrthoDB" id="7961623at2"/>
<dbReference type="RefSeq" id="WP_129609217.1">
    <property type="nucleotide sequence ID" value="NZ_UWOC01000144.1"/>
</dbReference>
<evidence type="ECO:0000256" key="1">
    <source>
        <dbReference type="SAM" id="MobiDB-lite"/>
    </source>
</evidence>
<dbReference type="EMBL" id="UWOC01000144">
    <property type="protein sequence ID" value="VCU09287.1"/>
    <property type="molecule type" value="Genomic_DNA"/>
</dbReference>
<evidence type="ECO:0000313" key="3">
    <source>
        <dbReference type="EMBL" id="VCU09287.1"/>
    </source>
</evidence>
<organism evidence="3 4">
    <name type="scientific">Rhodoplanes serenus</name>
    <dbReference type="NCBI Taxonomy" id="200615"/>
    <lineage>
        <taxon>Bacteria</taxon>
        <taxon>Pseudomonadati</taxon>
        <taxon>Pseudomonadota</taxon>
        <taxon>Alphaproteobacteria</taxon>
        <taxon>Hyphomicrobiales</taxon>
        <taxon>Nitrobacteraceae</taxon>
        <taxon>Rhodoplanes</taxon>
    </lineage>
</organism>
<keyword evidence="4" id="KW-1185">Reference proteome</keyword>
<dbReference type="EMBL" id="WNKV01000003">
    <property type="protein sequence ID" value="MTW15454.1"/>
    <property type="molecule type" value="Genomic_DNA"/>
</dbReference>